<sequence length="50" mass="5857">MIEKEQYEAIAEEIHSDTSPVGIDAKKTHILILQKLIQIEKRLERLENKL</sequence>
<reference evidence="1" key="1">
    <citation type="submission" date="2018-06" db="EMBL/GenBank/DDBJ databases">
        <authorList>
            <person name="Zhirakovskaya E."/>
        </authorList>
    </citation>
    <scope>NUCLEOTIDE SEQUENCE</scope>
</reference>
<evidence type="ECO:0000313" key="1">
    <source>
        <dbReference type="EMBL" id="VAW12212.1"/>
    </source>
</evidence>
<name>A0A3B0TCF8_9ZZZZ</name>
<dbReference type="EMBL" id="UOEL01000082">
    <property type="protein sequence ID" value="VAW12212.1"/>
    <property type="molecule type" value="Genomic_DNA"/>
</dbReference>
<protein>
    <submittedName>
        <fullName evidence="1">Uncharacterized protein</fullName>
    </submittedName>
</protein>
<accession>A0A3B0TCF8</accession>
<dbReference type="AlphaFoldDB" id="A0A3B0TCF8"/>
<proteinExistence type="predicted"/>
<organism evidence="1">
    <name type="scientific">hydrothermal vent metagenome</name>
    <dbReference type="NCBI Taxonomy" id="652676"/>
    <lineage>
        <taxon>unclassified sequences</taxon>
        <taxon>metagenomes</taxon>
        <taxon>ecological metagenomes</taxon>
    </lineage>
</organism>
<gene>
    <name evidence="1" type="ORF">MNBD_BACTEROID03-231</name>
</gene>